<feature type="compositionally biased region" description="Basic and acidic residues" evidence="2">
    <location>
        <begin position="147"/>
        <end position="161"/>
    </location>
</feature>
<keyword evidence="4" id="KW-1185">Reference proteome</keyword>
<organism evidence="3 4">
    <name type="scientific">Cyclostephanos tholiformis</name>
    <dbReference type="NCBI Taxonomy" id="382380"/>
    <lineage>
        <taxon>Eukaryota</taxon>
        <taxon>Sar</taxon>
        <taxon>Stramenopiles</taxon>
        <taxon>Ochrophyta</taxon>
        <taxon>Bacillariophyta</taxon>
        <taxon>Coscinodiscophyceae</taxon>
        <taxon>Thalassiosirophycidae</taxon>
        <taxon>Stephanodiscales</taxon>
        <taxon>Stephanodiscaceae</taxon>
        <taxon>Cyclostephanos</taxon>
    </lineage>
</organism>
<feature type="region of interest" description="Disordered" evidence="2">
    <location>
        <begin position="385"/>
        <end position="418"/>
    </location>
</feature>
<protein>
    <submittedName>
        <fullName evidence="3">Uncharacterized protein</fullName>
    </submittedName>
</protein>
<dbReference type="Proteomes" id="UP001530377">
    <property type="component" value="Unassembled WGS sequence"/>
</dbReference>
<dbReference type="Pfam" id="PF00400">
    <property type="entry name" value="WD40"/>
    <property type="match status" value="2"/>
</dbReference>
<feature type="compositionally biased region" description="Gly residues" evidence="2">
    <location>
        <begin position="20"/>
        <end position="30"/>
    </location>
</feature>
<sequence>MDVIVPTSTKETTDATTRMGVGGVGGGGGGGRDDDDDDDDGDHGMDGRRGGAGEEEDVTYPNILGGGACTAYVAAGGRVYAYDLRMTSSTSTHARSPTIVRAPHFDLTNAFGCVDEINQLSFSSNARQYLLATADDNCDVRVLYDPPHAHTAPEEEGRGGDGDDDVDSKPSMLLLRHAEAKTMAIASCAAFRPRHRIDGYGNDAHEYLATAGTDCTVKLWDVVVGGGGGRRRRRPTSVVTIGPRSFDNDRIDDAVSSVRFCNPPYVHSLSWSMSGRYLAAGVGDGSVMILRAVGHRLVEIGRYGSEIGGHASAVAAVRFANFGPRSSSKWTKRGGGGGGGGNDDDRLLISAGNDGNLIFWDLGSDLAGSGSLDPRVYLGGCLSSSSYSSSSSPPLGEKGVDEVNDGMAGMGLASPPSPPRPEVLFKIAHRHKPNWITCGGTNDVDLPKSLFVADTTNDISVYTLPP</sequence>
<dbReference type="Gene3D" id="2.130.10.10">
    <property type="entry name" value="YVTN repeat-like/Quinoprotein amine dehydrogenase"/>
    <property type="match status" value="2"/>
</dbReference>
<feature type="region of interest" description="Disordered" evidence="2">
    <location>
        <begin position="144"/>
        <end position="169"/>
    </location>
</feature>
<dbReference type="AlphaFoldDB" id="A0ABD3RFS0"/>
<comment type="caution">
    <text evidence="3">The sequence shown here is derived from an EMBL/GenBank/DDBJ whole genome shotgun (WGS) entry which is preliminary data.</text>
</comment>
<dbReference type="SMART" id="SM00320">
    <property type="entry name" value="WD40"/>
    <property type="match status" value="4"/>
</dbReference>
<dbReference type="PANTHER" id="PTHR44666">
    <property type="entry name" value="WD REPEAT-CONTAINING PROTEIN 53"/>
    <property type="match status" value="1"/>
</dbReference>
<evidence type="ECO:0000313" key="3">
    <source>
        <dbReference type="EMBL" id="KAL3811884.1"/>
    </source>
</evidence>
<dbReference type="EMBL" id="JALLPB020000229">
    <property type="protein sequence ID" value="KAL3811884.1"/>
    <property type="molecule type" value="Genomic_DNA"/>
</dbReference>
<dbReference type="InterPro" id="IPR001680">
    <property type="entry name" value="WD40_rpt"/>
</dbReference>
<feature type="compositionally biased region" description="Polar residues" evidence="2">
    <location>
        <begin position="1"/>
        <end position="16"/>
    </location>
</feature>
<dbReference type="InterPro" id="IPR015943">
    <property type="entry name" value="WD40/YVTN_repeat-like_dom_sf"/>
</dbReference>
<feature type="region of interest" description="Disordered" evidence="2">
    <location>
        <begin position="326"/>
        <end position="346"/>
    </location>
</feature>
<dbReference type="InterPro" id="IPR042453">
    <property type="entry name" value="WDR53"/>
</dbReference>
<dbReference type="SUPFAM" id="SSF50978">
    <property type="entry name" value="WD40 repeat-like"/>
    <property type="match status" value="2"/>
</dbReference>
<dbReference type="PROSITE" id="PS50082">
    <property type="entry name" value="WD_REPEATS_2"/>
    <property type="match status" value="1"/>
</dbReference>
<evidence type="ECO:0000256" key="2">
    <source>
        <dbReference type="SAM" id="MobiDB-lite"/>
    </source>
</evidence>
<reference evidence="3 4" key="1">
    <citation type="submission" date="2024-10" db="EMBL/GenBank/DDBJ databases">
        <title>Updated reference genomes for cyclostephanoid diatoms.</title>
        <authorList>
            <person name="Roberts W.R."/>
            <person name="Alverson A.J."/>
        </authorList>
    </citation>
    <scope>NUCLEOTIDE SEQUENCE [LARGE SCALE GENOMIC DNA]</scope>
    <source>
        <strain evidence="3 4">AJA228-03</strain>
    </source>
</reference>
<proteinExistence type="predicted"/>
<keyword evidence="1" id="KW-0853">WD repeat</keyword>
<feature type="compositionally biased region" description="Basic and acidic residues" evidence="2">
    <location>
        <begin position="42"/>
        <end position="52"/>
    </location>
</feature>
<feature type="region of interest" description="Disordered" evidence="2">
    <location>
        <begin position="1"/>
        <end position="57"/>
    </location>
</feature>
<name>A0ABD3RFS0_9STRA</name>
<dbReference type="PANTHER" id="PTHR44666:SF1">
    <property type="entry name" value="WD REPEAT-CONTAINING PROTEIN 53"/>
    <property type="match status" value="1"/>
</dbReference>
<feature type="repeat" description="WD" evidence="1">
    <location>
        <begin position="207"/>
        <end position="222"/>
    </location>
</feature>
<dbReference type="InterPro" id="IPR036322">
    <property type="entry name" value="WD40_repeat_dom_sf"/>
</dbReference>
<accession>A0ABD3RFS0</accession>
<gene>
    <name evidence="3" type="ORF">ACHAXA_005550</name>
</gene>
<evidence type="ECO:0000313" key="4">
    <source>
        <dbReference type="Proteomes" id="UP001530377"/>
    </source>
</evidence>
<evidence type="ECO:0000256" key="1">
    <source>
        <dbReference type="PROSITE-ProRule" id="PRU00221"/>
    </source>
</evidence>